<accession>A0AAW0FWQ3</accession>
<reference evidence="6 7" key="1">
    <citation type="submission" date="2022-09" db="EMBL/GenBank/DDBJ databases">
        <authorList>
            <person name="Palmer J.M."/>
        </authorList>
    </citation>
    <scope>NUCLEOTIDE SEQUENCE [LARGE SCALE GENOMIC DNA]</scope>
    <source>
        <strain evidence="6 7">DSM 7382</strain>
    </source>
</reference>
<evidence type="ECO:0000256" key="1">
    <source>
        <dbReference type="ARBA" id="ARBA00001974"/>
    </source>
</evidence>
<dbReference type="Pfam" id="PF01494">
    <property type="entry name" value="FAD_binding_3"/>
    <property type="match status" value="1"/>
</dbReference>
<keyword evidence="4" id="KW-0560">Oxidoreductase</keyword>
<sequence length="416" mass="45106">MLPTSTSILIIGAGPAGLSCALSLITNGVKPQDITIVDAQAQGLNSSRAIVIHAKTLEELDTVGCSDNLVSEGNANQALSVCSGRTTLVQADFPTLAGRTRFPFALIISQTETERILEERLAELGLSVQRPYRMSNLKGVDDGIEVSFENGVMIKTAFLVAADGSRSMVRSLSEIGFKDPGTGEDPHSDSVRNASHKEKPLAIADVHFVDDVSPSLSDKVYLGPRGLFLFFRLSNPSVHKPIYRLACLMEPGTKDITKDVLQNAFQIGLELPRNQTPIMESVIFSSTFHVRFAVADQLYKSIEGGIIALVGDAAHIHSPAGGQGMNLGIRDAIDLGRILANILSDPMRSNALEVLERYSTERRSLALQTIKMTKALTRFVLVENVLIRKVRNMIMWILGRLPGSGGRLAYNLSGLR</sequence>
<dbReference type="PANTHER" id="PTHR43004">
    <property type="entry name" value="TRK SYSTEM POTASSIUM UPTAKE PROTEIN"/>
    <property type="match status" value="1"/>
</dbReference>
<organism evidence="6 7">
    <name type="scientific">Cerrena zonata</name>
    <dbReference type="NCBI Taxonomy" id="2478898"/>
    <lineage>
        <taxon>Eukaryota</taxon>
        <taxon>Fungi</taxon>
        <taxon>Dikarya</taxon>
        <taxon>Basidiomycota</taxon>
        <taxon>Agaricomycotina</taxon>
        <taxon>Agaricomycetes</taxon>
        <taxon>Polyporales</taxon>
        <taxon>Cerrenaceae</taxon>
        <taxon>Cerrena</taxon>
    </lineage>
</organism>
<dbReference type="SUPFAM" id="SSF51905">
    <property type="entry name" value="FAD/NAD(P)-binding domain"/>
    <property type="match status" value="1"/>
</dbReference>
<evidence type="ECO:0000256" key="3">
    <source>
        <dbReference type="ARBA" id="ARBA00022827"/>
    </source>
</evidence>
<dbReference type="Proteomes" id="UP001385951">
    <property type="component" value="Unassembled WGS sequence"/>
</dbReference>
<dbReference type="Gene3D" id="3.50.50.60">
    <property type="entry name" value="FAD/NAD(P)-binding domain"/>
    <property type="match status" value="2"/>
</dbReference>
<dbReference type="PRINTS" id="PR00420">
    <property type="entry name" value="RNGMNOXGNASE"/>
</dbReference>
<dbReference type="InterPro" id="IPR050641">
    <property type="entry name" value="RIFMO-like"/>
</dbReference>
<dbReference type="GO" id="GO:0016709">
    <property type="term" value="F:oxidoreductase activity, acting on paired donors, with incorporation or reduction of molecular oxygen, NAD(P)H as one donor, and incorporation of one atom of oxygen"/>
    <property type="evidence" value="ECO:0007669"/>
    <property type="project" value="UniProtKB-ARBA"/>
</dbReference>
<dbReference type="AlphaFoldDB" id="A0AAW0FWQ3"/>
<evidence type="ECO:0000256" key="4">
    <source>
        <dbReference type="ARBA" id="ARBA00023002"/>
    </source>
</evidence>
<proteinExistence type="predicted"/>
<comment type="cofactor">
    <cofactor evidence="1">
        <name>FAD</name>
        <dbReference type="ChEBI" id="CHEBI:57692"/>
    </cofactor>
</comment>
<evidence type="ECO:0000256" key="2">
    <source>
        <dbReference type="ARBA" id="ARBA00022630"/>
    </source>
</evidence>
<name>A0AAW0FWQ3_9APHY</name>
<dbReference type="EMBL" id="JASBNA010000031">
    <property type="protein sequence ID" value="KAK7683330.1"/>
    <property type="molecule type" value="Genomic_DNA"/>
</dbReference>
<evidence type="ECO:0000313" key="7">
    <source>
        <dbReference type="Proteomes" id="UP001385951"/>
    </source>
</evidence>
<protein>
    <recommendedName>
        <fullName evidence="5">FAD-binding domain-containing protein</fullName>
    </recommendedName>
</protein>
<keyword evidence="7" id="KW-1185">Reference proteome</keyword>
<keyword evidence="2" id="KW-0285">Flavoprotein</keyword>
<evidence type="ECO:0000259" key="5">
    <source>
        <dbReference type="Pfam" id="PF01494"/>
    </source>
</evidence>
<dbReference type="InterPro" id="IPR002938">
    <property type="entry name" value="FAD-bd"/>
</dbReference>
<gene>
    <name evidence="6" type="ORF">QCA50_013592</name>
</gene>
<dbReference type="PANTHER" id="PTHR43004:SF19">
    <property type="entry name" value="BINDING MONOOXYGENASE, PUTATIVE (JCVI)-RELATED"/>
    <property type="match status" value="1"/>
</dbReference>
<dbReference type="InterPro" id="IPR036188">
    <property type="entry name" value="FAD/NAD-bd_sf"/>
</dbReference>
<dbReference type="GO" id="GO:0071949">
    <property type="term" value="F:FAD binding"/>
    <property type="evidence" value="ECO:0007669"/>
    <property type="project" value="InterPro"/>
</dbReference>
<evidence type="ECO:0000313" key="6">
    <source>
        <dbReference type="EMBL" id="KAK7683330.1"/>
    </source>
</evidence>
<comment type="caution">
    <text evidence="6">The sequence shown here is derived from an EMBL/GenBank/DDBJ whole genome shotgun (WGS) entry which is preliminary data.</text>
</comment>
<feature type="domain" description="FAD-binding" evidence="5">
    <location>
        <begin position="6"/>
        <end position="371"/>
    </location>
</feature>
<keyword evidence="3" id="KW-0274">FAD</keyword>